<evidence type="ECO:0000256" key="5">
    <source>
        <dbReference type="ARBA" id="ARBA00022857"/>
    </source>
</evidence>
<dbReference type="InterPro" id="IPR007886">
    <property type="entry name" value="AlaDH/PNT_N"/>
</dbReference>
<evidence type="ECO:0000256" key="6">
    <source>
        <dbReference type="ARBA" id="ARBA00022967"/>
    </source>
</evidence>
<comment type="function">
    <text evidence="1">The transhydrogenation between NADH and NADP is coupled to respiration and ATP hydrolysis and functions as a proton pump across the membrane.</text>
</comment>
<evidence type="ECO:0000256" key="3">
    <source>
        <dbReference type="ARBA" id="ARBA00012943"/>
    </source>
</evidence>
<comment type="similarity">
    <text evidence="2">Belongs to the AlaDH/PNT family.</text>
</comment>
<dbReference type="SMART" id="SM01002">
    <property type="entry name" value="AlaDh_PNT_C"/>
    <property type="match status" value="1"/>
</dbReference>
<keyword evidence="7" id="KW-0520">NAD</keyword>
<dbReference type="SUPFAM" id="SSF51735">
    <property type="entry name" value="NAD(P)-binding Rossmann-fold domains"/>
    <property type="match status" value="1"/>
</dbReference>
<dbReference type="PROSITE" id="PS00837">
    <property type="entry name" value="ALADH_PNT_2"/>
    <property type="match status" value="1"/>
</dbReference>
<name>A0A1H4C8M4_9BACT</name>
<dbReference type="GO" id="GO:0050661">
    <property type="term" value="F:NADP binding"/>
    <property type="evidence" value="ECO:0007669"/>
    <property type="project" value="TreeGrafter"/>
</dbReference>
<evidence type="ECO:0000259" key="10">
    <source>
        <dbReference type="SMART" id="SM01003"/>
    </source>
</evidence>
<dbReference type="STRING" id="37625.SAMN05660420_02490"/>
<dbReference type="PANTHER" id="PTHR10160:SF19">
    <property type="entry name" value="PROTON-TRANSLOCATING NAD(P)(+) TRANSHYDROGENASE"/>
    <property type="match status" value="1"/>
</dbReference>
<organism evidence="11 12">
    <name type="scientific">Desulfuromusa kysingii</name>
    <dbReference type="NCBI Taxonomy" id="37625"/>
    <lineage>
        <taxon>Bacteria</taxon>
        <taxon>Pseudomonadati</taxon>
        <taxon>Thermodesulfobacteriota</taxon>
        <taxon>Desulfuromonadia</taxon>
        <taxon>Desulfuromonadales</taxon>
        <taxon>Geopsychrobacteraceae</taxon>
        <taxon>Desulfuromusa</taxon>
    </lineage>
</organism>
<evidence type="ECO:0000256" key="1">
    <source>
        <dbReference type="ARBA" id="ARBA00003943"/>
    </source>
</evidence>
<dbReference type="SUPFAM" id="SSF52283">
    <property type="entry name" value="Formate/glycerate dehydrogenase catalytic domain-like"/>
    <property type="match status" value="1"/>
</dbReference>
<dbReference type="GO" id="GO:0008750">
    <property type="term" value="F:proton-translocating NAD(P)+ transhydrogenase activity"/>
    <property type="evidence" value="ECO:0007669"/>
    <property type="project" value="UniProtKB-EC"/>
</dbReference>
<dbReference type="Pfam" id="PF05222">
    <property type="entry name" value="AlaDh_PNT_N"/>
    <property type="match status" value="1"/>
</dbReference>
<evidence type="ECO:0000313" key="11">
    <source>
        <dbReference type="EMBL" id="SEA56696.1"/>
    </source>
</evidence>
<reference evidence="11 12" key="1">
    <citation type="submission" date="2016-10" db="EMBL/GenBank/DDBJ databases">
        <authorList>
            <person name="de Groot N.N."/>
        </authorList>
    </citation>
    <scope>NUCLEOTIDE SEQUENCE [LARGE SCALE GENOMIC DNA]</scope>
    <source>
        <strain evidence="11 12">DSM 7343</strain>
    </source>
</reference>
<dbReference type="EMBL" id="FNQN01000007">
    <property type="protein sequence ID" value="SEA56696.1"/>
    <property type="molecule type" value="Genomic_DNA"/>
</dbReference>
<dbReference type="Pfam" id="PF01262">
    <property type="entry name" value="AlaDh_PNT_C"/>
    <property type="match status" value="1"/>
</dbReference>
<dbReference type="InterPro" id="IPR036291">
    <property type="entry name" value="NAD(P)-bd_dom_sf"/>
</dbReference>
<dbReference type="EC" id="7.1.1.1" evidence="3"/>
<evidence type="ECO:0000256" key="8">
    <source>
        <dbReference type="ARBA" id="ARBA00048202"/>
    </source>
</evidence>
<gene>
    <name evidence="11" type="ORF">SAMN05660420_02490</name>
</gene>
<comment type="catalytic activity">
    <reaction evidence="8">
        <text>NAD(+) + NADPH + H(+)(in) = NADH + NADP(+) + H(+)(out)</text>
        <dbReference type="Rhea" id="RHEA:47992"/>
        <dbReference type="ChEBI" id="CHEBI:15378"/>
        <dbReference type="ChEBI" id="CHEBI:57540"/>
        <dbReference type="ChEBI" id="CHEBI:57783"/>
        <dbReference type="ChEBI" id="CHEBI:57945"/>
        <dbReference type="ChEBI" id="CHEBI:58349"/>
        <dbReference type="EC" id="7.1.1.1"/>
    </reaction>
</comment>
<keyword evidence="12" id="KW-1185">Reference proteome</keyword>
<feature type="domain" description="Alanine dehydrogenase/pyridine nucleotide transhydrogenase N-terminal" evidence="10">
    <location>
        <begin position="4"/>
        <end position="147"/>
    </location>
</feature>
<dbReference type="SMART" id="SM01003">
    <property type="entry name" value="AlaDh_PNT_N"/>
    <property type="match status" value="1"/>
</dbReference>
<keyword evidence="6" id="KW-1278">Translocase</keyword>
<dbReference type="InterPro" id="IPR007698">
    <property type="entry name" value="AlaDH/PNT_NAD(H)-bd"/>
</dbReference>
<dbReference type="Proteomes" id="UP000199409">
    <property type="component" value="Unassembled WGS sequence"/>
</dbReference>
<accession>A0A1H4C8M4</accession>
<dbReference type="GO" id="GO:0006740">
    <property type="term" value="P:NADPH regeneration"/>
    <property type="evidence" value="ECO:0007669"/>
    <property type="project" value="TreeGrafter"/>
</dbReference>
<protein>
    <recommendedName>
        <fullName evidence="3">proton-translocating NAD(P)(+) transhydrogenase</fullName>
        <ecNumber evidence="3">7.1.1.1</ecNumber>
    </recommendedName>
</protein>
<evidence type="ECO:0000313" key="12">
    <source>
        <dbReference type="Proteomes" id="UP000199409"/>
    </source>
</evidence>
<dbReference type="RefSeq" id="WP_092349009.1">
    <property type="nucleotide sequence ID" value="NZ_FNQN01000007.1"/>
</dbReference>
<keyword evidence="5" id="KW-0521">NADP</keyword>
<dbReference type="AlphaFoldDB" id="A0A1H4C8M4"/>
<keyword evidence="4" id="KW-0547">Nucleotide-binding</keyword>
<dbReference type="InterPro" id="IPR008143">
    <property type="entry name" value="Ala_DH/PNT_CS2"/>
</dbReference>
<evidence type="ECO:0000256" key="7">
    <source>
        <dbReference type="ARBA" id="ARBA00023027"/>
    </source>
</evidence>
<dbReference type="CDD" id="cd05304">
    <property type="entry name" value="Rubrum_tdh"/>
    <property type="match status" value="1"/>
</dbReference>
<dbReference type="Gene3D" id="3.40.50.720">
    <property type="entry name" value="NAD(P)-binding Rossmann-like Domain"/>
    <property type="match status" value="2"/>
</dbReference>
<evidence type="ECO:0000256" key="4">
    <source>
        <dbReference type="ARBA" id="ARBA00022741"/>
    </source>
</evidence>
<proteinExistence type="inferred from homology"/>
<sequence>MLIAIPKEILAAEKRVAVTPEIIKKYIDLGFTVSVEAGAGEGVFISDDDYRNAGATIETDVEKLCGQADVVLKVKQPIFNEQKNKHEVDMYPDDSILITFLHPAAPGSHEMVRRLQKKNITALTMDGIPRISRAQRMDALSSMSAVTGYKSVVMAADTLPVFIPMIGTAIGTIKPATFLVIGAGVVGLQAIATAKRLGAVVKVLDIRKTATVEGDSLGAKIIDFDIPQELVTGRGGYAKSLDPDWLAKEQQLIASVLKDIDVVILSALVPGEVAPLLITAEMVAMMKPGSVIIDVSVDQGGNCALTEPGTFMQKHGVNLCGIQNIPGRMAVHSSWLYANNLYYFVENLFKKGLDKLDLDDEIVTSSLVTYQSKIVHEGALKAMK</sequence>
<dbReference type="GO" id="GO:0016491">
    <property type="term" value="F:oxidoreductase activity"/>
    <property type="evidence" value="ECO:0007669"/>
    <property type="project" value="InterPro"/>
</dbReference>
<evidence type="ECO:0000259" key="9">
    <source>
        <dbReference type="SMART" id="SM01002"/>
    </source>
</evidence>
<evidence type="ECO:0000256" key="2">
    <source>
        <dbReference type="ARBA" id="ARBA00005689"/>
    </source>
</evidence>
<dbReference type="GO" id="GO:0005886">
    <property type="term" value="C:plasma membrane"/>
    <property type="evidence" value="ECO:0007669"/>
    <property type="project" value="TreeGrafter"/>
</dbReference>
<dbReference type="OrthoDB" id="9804592at2"/>
<dbReference type="PANTHER" id="PTHR10160">
    <property type="entry name" value="NAD(P) TRANSHYDROGENASE"/>
    <property type="match status" value="1"/>
</dbReference>
<feature type="domain" description="Alanine dehydrogenase/pyridine nucleotide transhydrogenase NAD(H)-binding" evidence="9">
    <location>
        <begin position="156"/>
        <end position="321"/>
    </location>
</feature>